<dbReference type="PANTHER" id="PTHR46856:SF3">
    <property type="entry name" value="PX DOMAIN-CONTAINING PROTEIN EREX"/>
    <property type="match status" value="1"/>
</dbReference>
<gene>
    <name evidence="1" type="ORF">MERR_LOCUS9243</name>
</gene>
<sequence length="113" mass="12927">MDDQRDKLLHECYVVQKRLQECNVKFHIEEESKLIMDSSSPSEAMELLATSDNRIGLLIAEVEKMKLTTSEDNPGTDYLVRKMLTEVLTDNARLRKQVNSLLRCSLSGHGVQF</sequence>
<keyword evidence="2" id="KW-1185">Reference proteome</keyword>
<organism evidence="1 2">
    <name type="scientific">Microthlaspi erraticum</name>
    <dbReference type="NCBI Taxonomy" id="1685480"/>
    <lineage>
        <taxon>Eukaryota</taxon>
        <taxon>Viridiplantae</taxon>
        <taxon>Streptophyta</taxon>
        <taxon>Embryophyta</taxon>
        <taxon>Tracheophyta</taxon>
        <taxon>Spermatophyta</taxon>
        <taxon>Magnoliopsida</taxon>
        <taxon>eudicotyledons</taxon>
        <taxon>Gunneridae</taxon>
        <taxon>Pentapetalae</taxon>
        <taxon>rosids</taxon>
        <taxon>malvids</taxon>
        <taxon>Brassicales</taxon>
        <taxon>Brassicaceae</taxon>
        <taxon>Coluteocarpeae</taxon>
        <taxon>Microthlaspi</taxon>
    </lineage>
</organism>
<evidence type="ECO:0000313" key="1">
    <source>
        <dbReference type="EMBL" id="CAA7022008.1"/>
    </source>
</evidence>
<dbReference type="GO" id="GO:0015031">
    <property type="term" value="P:protein transport"/>
    <property type="evidence" value="ECO:0007669"/>
    <property type="project" value="InterPro"/>
</dbReference>
<dbReference type="EMBL" id="CACVBM020000666">
    <property type="protein sequence ID" value="CAA7022008.1"/>
    <property type="molecule type" value="Genomic_DNA"/>
</dbReference>
<reference evidence="1" key="1">
    <citation type="submission" date="2020-01" db="EMBL/GenBank/DDBJ databases">
        <authorList>
            <person name="Mishra B."/>
        </authorList>
    </citation>
    <scope>NUCLEOTIDE SEQUENCE [LARGE SCALE GENOMIC DNA]</scope>
</reference>
<name>A0A6D2I5K7_9BRAS</name>
<accession>A0A6D2I5K7</accession>
<proteinExistence type="predicted"/>
<dbReference type="PANTHER" id="PTHR46856">
    <property type="entry name" value="PX DOMAIN-CONTAINING PROTEIN EREL1-RELATED"/>
    <property type="match status" value="1"/>
</dbReference>
<protein>
    <recommendedName>
        <fullName evidence="3">GAT domain-containing protein</fullName>
    </recommendedName>
</protein>
<evidence type="ECO:0000313" key="2">
    <source>
        <dbReference type="Proteomes" id="UP000467841"/>
    </source>
</evidence>
<evidence type="ECO:0008006" key="3">
    <source>
        <dbReference type="Google" id="ProtNLM"/>
    </source>
</evidence>
<dbReference type="OrthoDB" id="76516at2759"/>
<dbReference type="InterPro" id="IPR044588">
    <property type="entry name" value="EREX-like"/>
</dbReference>
<dbReference type="Proteomes" id="UP000467841">
    <property type="component" value="Unassembled WGS sequence"/>
</dbReference>
<dbReference type="AlphaFoldDB" id="A0A6D2I5K7"/>
<comment type="caution">
    <text evidence="1">The sequence shown here is derived from an EMBL/GenBank/DDBJ whole genome shotgun (WGS) entry which is preliminary data.</text>
</comment>